<dbReference type="InterPro" id="IPR024171">
    <property type="entry name" value="SRK-like_kinase"/>
</dbReference>
<keyword evidence="1 9" id="KW-0723">Serine/threonine-protein kinase</keyword>
<dbReference type="GO" id="GO:0048544">
    <property type="term" value="P:recognition of pollen"/>
    <property type="evidence" value="ECO:0007669"/>
    <property type="project" value="InterPro"/>
</dbReference>
<dbReference type="InterPro" id="IPR011009">
    <property type="entry name" value="Kinase-like_dom_sf"/>
</dbReference>
<dbReference type="GO" id="GO:0004674">
    <property type="term" value="F:protein serine/threonine kinase activity"/>
    <property type="evidence" value="ECO:0007669"/>
    <property type="project" value="UniProtKB-KW"/>
</dbReference>
<dbReference type="SUPFAM" id="SSF51110">
    <property type="entry name" value="alpha-D-mannose-specific plant lectins"/>
    <property type="match status" value="1"/>
</dbReference>
<feature type="transmembrane region" description="Helical" evidence="11">
    <location>
        <begin position="450"/>
        <end position="472"/>
    </location>
</feature>
<dbReference type="CDD" id="cd00028">
    <property type="entry name" value="B_lectin"/>
    <property type="match status" value="1"/>
</dbReference>
<protein>
    <recommendedName>
        <fullName evidence="9">Receptor-like serine/threonine-protein kinase</fullName>
        <ecNumber evidence="9">2.7.11.1</ecNumber>
    </recommendedName>
</protein>
<dbReference type="AlphaFoldDB" id="A0A6A1UGM9"/>
<evidence type="ECO:0000256" key="5">
    <source>
        <dbReference type="ARBA" id="ARBA00022777"/>
    </source>
</evidence>
<evidence type="ECO:0000256" key="7">
    <source>
        <dbReference type="ARBA" id="ARBA00023157"/>
    </source>
</evidence>
<gene>
    <name evidence="16" type="ORF">CJ030_MR0G019222</name>
</gene>
<evidence type="ECO:0000256" key="8">
    <source>
        <dbReference type="ARBA" id="ARBA00023180"/>
    </source>
</evidence>
<dbReference type="PROSITE" id="PS50948">
    <property type="entry name" value="PAN"/>
    <property type="match status" value="1"/>
</dbReference>
<dbReference type="Gene3D" id="1.10.510.10">
    <property type="entry name" value="Transferase(Phosphotransferase) domain 1"/>
    <property type="match status" value="1"/>
</dbReference>
<proteinExistence type="inferred from homology"/>
<dbReference type="Gene3D" id="3.30.200.20">
    <property type="entry name" value="Phosphorylase Kinase, domain 1"/>
    <property type="match status" value="1"/>
</dbReference>
<dbReference type="GO" id="GO:0005524">
    <property type="term" value="F:ATP binding"/>
    <property type="evidence" value="ECO:0007669"/>
    <property type="project" value="UniProtKB-KW"/>
</dbReference>
<dbReference type="SMART" id="SM00108">
    <property type="entry name" value="B_lectin"/>
    <property type="match status" value="1"/>
</dbReference>
<dbReference type="Proteomes" id="UP000516437">
    <property type="component" value="Unassembled WGS sequence"/>
</dbReference>
<comment type="catalytic activity">
    <reaction evidence="9">
        <text>L-threonyl-[protein] + ATP = O-phospho-L-threonyl-[protein] + ADP + H(+)</text>
        <dbReference type="Rhea" id="RHEA:46608"/>
        <dbReference type="Rhea" id="RHEA-COMP:11060"/>
        <dbReference type="Rhea" id="RHEA-COMP:11605"/>
        <dbReference type="ChEBI" id="CHEBI:15378"/>
        <dbReference type="ChEBI" id="CHEBI:30013"/>
        <dbReference type="ChEBI" id="CHEBI:30616"/>
        <dbReference type="ChEBI" id="CHEBI:61977"/>
        <dbReference type="ChEBI" id="CHEBI:456216"/>
        <dbReference type="EC" id="2.7.11.1"/>
    </reaction>
</comment>
<keyword evidence="8" id="KW-0325">Glycoprotein</keyword>
<keyword evidence="17" id="KW-1185">Reference proteome</keyword>
<feature type="domain" description="Bulb-type lectin" evidence="14">
    <location>
        <begin position="25"/>
        <end position="149"/>
    </location>
</feature>
<dbReference type="InterPro" id="IPR000858">
    <property type="entry name" value="S_locus_glycoprot_dom"/>
</dbReference>
<evidence type="ECO:0000313" key="17">
    <source>
        <dbReference type="Proteomes" id="UP000516437"/>
    </source>
</evidence>
<evidence type="ECO:0000259" key="15">
    <source>
        <dbReference type="PROSITE" id="PS50948"/>
    </source>
</evidence>
<feature type="compositionally biased region" description="Polar residues" evidence="10">
    <location>
        <begin position="483"/>
        <end position="499"/>
    </location>
</feature>
<feature type="domain" description="Protein kinase" evidence="13">
    <location>
        <begin position="526"/>
        <end position="760"/>
    </location>
</feature>
<evidence type="ECO:0000256" key="1">
    <source>
        <dbReference type="ARBA" id="ARBA00022527"/>
    </source>
</evidence>
<comment type="similarity">
    <text evidence="9">Belongs to the protein kinase superfamily. Ser/Thr protein kinase family.</text>
</comment>
<reference evidence="16 17" key="1">
    <citation type="journal article" date="2019" name="Plant Biotechnol. J.">
        <title>The red bayberry genome and genetic basis of sex determination.</title>
        <authorList>
            <person name="Jia H.M."/>
            <person name="Jia H.J."/>
            <person name="Cai Q.L."/>
            <person name="Wang Y."/>
            <person name="Zhao H.B."/>
            <person name="Yang W.F."/>
            <person name="Wang G.Y."/>
            <person name="Li Y.H."/>
            <person name="Zhan D.L."/>
            <person name="Shen Y.T."/>
            <person name="Niu Q.F."/>
            <person name="Chang L."/>
            <person name="Qiu J."/>
            <person name="Zhao L."/>
            <person name="Xie H.B."/>
            <person name="Fu W.Y."/>
            <person name="Jin J."/>
            <person name="Li X.W."/>
            <person name="Jiao Y."/>
            <person name="Zhou C.C."/>
            <person name="Tu T."/>
            <person name="Chai C.Y."/>
            <person name="Gao J.L."/>
            <person name="Fan L.J."/>
            <person name="van de Weg E."/>
            <person name="Wang J.Y."/>
            <person name="Gao Z.S."/>
        </authorList>
    </citation>
    <scope>NUCLEOTIDE SEQUENCE [LARGE SCALE GENOMIC DNA]</scope>
    <source>
        <tissue evidence="16">Leaves</tissue>
    </source>
</reference>
<feature type="region of interest" description="Disordered" evidence="10">
    <location>
        <begin position="735"/>
        <end position="760"/>
    </location>
</feature>
<dbReference type="PANTHER" id="PTHR32444:SF63">
    <property type="entry name" value="G-TYPE LECTIN S-RECEPTOR-LIKE SERINE_THREONINE-PROTEIN KINASE RKS1"/>
    <property type="match status" value="1"/>
</dbReference>
<dbReference type="FunFam" id="2.90.10.10:FF:000005">
    <property type="entry name" value="G-type lectin S-receptor-like serine/threonine-protein kinase"/>
    <property type="match status" value="1"/>
</dbReference>
<dbReference type="InterPro" id="IPR001245">
    <property type="entry name" value="Ser-Thr/Tyr_kinase_cat_dom"/>
</dbReference>
<dbReference type="PROSITE" id="PS50011">
    <property type="entry name" value="PROTEIN_KINASE_DOM"/>
    <property type="match status" value="1"/>
</dbReference>
<keyword evidence="11" id="KW-0472">Membrane</keyword>
<dbReference type="Gene3D" id="2.90.10.10">
    <property type="entry name" value="Bulb-type lectin domain"/>
    <property type="match status" value="1"/>
</dbReference>
<keyword evidence="4 9" id="KW-0547">Nucleotide-binding</keyword>
<keyword evidence="16" id="KW-0430">Lectin</keyword>
<accession>A0A6A1UGM9</accession>
<feature type="signal peptide" evidence="12">
    <location>
        <begin position="1"/>
        <end position="24"/>
    </location>
</feature>
<dbReference type="EC" id="2.7.11.1" evidence="9"/>
<name>A0A6A1UGM9_9ROSI</name>
<evidence type="ECO:0000256" key="11">
    <source>
        <dbReference type="SAM" id="Phobius"/>
    </source>
</evidence>
<feature type="region of interest" description="Disordered" evidence="10">
    <location>
        <begin position="483"/>
        <end position="508"/>
    </location>
</feature>
<dbReference type="PROSITE" id="PS50927">
    <property type="entry name" value="BULB_LECTIN"/>
    <property type="match status" value="1"/>
</dbReference>
<keyword evidence="11" id="KW-0812">Transmembrane</keyword>
<dbReference type="InterPro" id="IPR000719">
    <property type="entry name" value="Prot_kinase_dom"/>
</dbReference>
<dbReference type="Pfam" id="PF01453">
    <property type="entry name" value="B_lectin"/>
    <property type="match status" value="1"/>
</dbReference>
<keyword evidence="7" id="KW-1015">Disulfide bond</keyword>
<dbReference type="OrthoDB" id="1933550at2759"/>
<dbReference type="Pfam" id="PF07714">
    <property type="entry name" value="PK_Tyr_Ser-Thr"/>
    <property type="match status" value="2"/>
</dbReference>
<evidence type="ECO:0000256" key="3">
    <source>
        <dbReference type="ARBA" id="ARBA00022729"/>
    </source>
</evidence>
<keyword evidence="16" id="KW-0675">Receptor</keyword>
<dbReference type="SUPFAM" id="SSF56112">
    <property type="entry name" value="Protein kinase-like (PK-like)"/>
    <property type="match status" value="1"/>
</dbReference>
<dbReference type="EMBL" id="RXIC02000446">
    <property type="protein sequence ID" value="KAB1199615.1"/>
    <property type="molecule type" value="Genomic_DNA"/>
</dbReference>
<dbReference type="Pfam" id="PF00954">
    <property type="entry name" value="S_locus_glycop"/>
    <property type="match status" value="1"/>
</dbReference>
<dbReference type="Pfam" id="PF08276">
    <property type="entry name" value="PAN_2"/>
    <property type="match status" value="1"/>
</dbReference>
<evidence type="ECO:0000259" key="14">
    <source>
        <dbReference type="PROSITE" id="PS50927"/>
    </source>
</evidence>
<keyword evidence="11" id="KW-1133">Transmembrane helix</keyword>
<dbReference type="PANTHER" id="PTHR32444">
    <property type="entry name" value="BULB-TYPE LECTIN DOMAIN-CONTAINING PROTEIN"/>
    <property type="match status" value="1"/>
</dbReference>
<evidence type="ECO:0000256" key="4">
    <source>
        <dbReference type="ARBA" id="ARBA00022741"/>
    </source>
</evidence>
<dbReference type="InterPro" id="IPR036426">
    <property type="entry name" value="Bulb-type_lectin_dom_sf"/>
</dbReference>
<organism evidence="16 17">
    <name type="scientific">Morella rubra</name>
    <name type="common">Chinese bayberry</name>
    <dbReference type="NCBI Taxonomy" id="262757"/>
    <lineage>
        <taxon>Eukaryota</taxon>
        <taxon>Viridiplantae</taxon>
        <taxon>Streptophyta</taxon>
        <taxon>Embryophyta</taxon>
        <taxon>Tracheophyta</taxon>
        <taxon>Spermatophyta</taxon>
        <taxon>Magnoliopsida</taxon>
        <taxon>eudicotyledons</taxon>
        <taxon>Gunneridae</taxon>
        <taxon>Pentapetalae</taxon>
        <taxon>rosids</taxon>
        <taxon>fabids</taxon>
        <taxon>Fagales</taxon>
        <taxon>Myricaceae</taxon>
        <taxon>Morella</taxon>
    </lineage>
</organism>
<comment type="catalytic activity">
    <reaction evidence="9">
        <text>L-seryl-[protein] + ATP = O-phospho-L-seryl-[protein] + ADP + H(+)</text>
        <dbReference type="Rhea" id="RHEA:17989"/>
        <dbReference type="Rhea" id="RHEA-COMP:9863"/>
        <dbReference type="Rhea" id="RHEA-COMP:11604"/>
        <dbReference type="ChEBI" id="CHEBI:15378"/>
        <dbReference type="ChEBI" id="CHEBI:29999"/>
        <dbReference type="ChEBI" id="CHEBI:30616"/>
        <dbReference type="ChEBI" id="CHEBI:83421"/>
        <dbReference type="ChEBI" id="CHEBI:456216"/>
        <dbReference type="EC" id="2.7.11.1"/>
    </reaction>
</comment>
<dbReference type="InterPro" id="IPR003609">
    <property type="entry name" value="Pan_app"/>
</dbReference>
<sequence>MYFARRFLFLQTLFQFLLLPFGTSRDTITISQPIRDGDNLVSKGENFELGFFSPGKSTKRYVGIWYHGAPGRDVVWVANRDNPINDRSGVLSIDVHGSLVLNAKDRNPPMIWSTNVGSKSRNNTLAQLLDSGNLVLNIHGDERRQVWQSFDYPTNTMLPNMKLGLDRRTGLNRRLTSWKSEDDPGTGNWLYKIDTNGSPQFFLYEGSVPRWRSGPWNGQGWSGVPEFEQGRNFNVSVLDNQNESVVIWVAVNPGILPLSKLVVNESGSVDWFVYPEGDRQWHVFGSAGKELCDVYGKCGAFSACNMVANHEPHYQCSCLPGLQTNASGGCVRKHGSASICRSGDTFLSVTNVKVPDTSSARFEPSLSMEECRQLCLQNCSCTAYASSHPLEKAGCINWKGDLIDTRVYMYEAGQILYVRVDALELGSDQSLTSGQNARKPDGFLDNKRRLAILMVSIAGTSVLIFLFSYGLIKRIRKGSGKQPTLLNDGTLTSTSSQDIPKNDESREKSDLPFFDLSTIVAATDNFSPAKRLGQGGFGPVYMGQLANGQEIAVKTLSRSSRQGTNEFKNEVMLIAKLQHRNLELLEESCIFTKIQDLKSSTEILKQAIGYMSPEYAMEGLYSTKSDVFSFGVLTLEIVCGKRNNHYHVGSPHLNLIGHVWDLWMEGKALDIVDSTLSEEFSAHEVSRCIQIGLLCVQEQATDRPTMLDVLFMLVNETAIPSPNKPAFINRRIVSPTPNSSGSAEAPASLNEITISAPEAR</sequence>
<feature type="chain" id="PRO_5025452991" description="Receptor-like serine/threonine-protein kinase" evidence="12">
    <location>
        <begin position="25"/>
        <end position="760"/>
    </location>
</feature>
<evidence type="ECO:0000313" key="16">
    <source>
        <dbReference type="EMBL" id="KAB1199615.1"/>
    </source>
</evidence>
<feature type="domain" description="Apple" evidence="15">
    <location>
        <begin position="340"/>
        <end position="421"/>
    </location>
</feature>
<evidence type="ECO:0000256" key="9">
    <source>
        <dbReference type="PIRNR" id="PIRNR000641"/>
    </source>
</evidence>
<keyword evidence="3 12" id="KW-0732">Signal</keyword>
<comment type="caution">
    <text evidence="16">The sequence shown here is derived from an EMBL/GenBank/DDBJ whole genome shotgun (WGS) entry which is preliminary data.</text>
</comment>
<dbReference type="GO" id="GO:0030246">
    <property type="term" value="F:carbohydrate binding"/>
    <property type="evidence" value="ECO:0007669"/>
    <property type="project" value="UniProtKB-KW"/>
</dbReference>
<evidence type="ECO:0000259" key="13">
    <source>
        <dbReference type="PROSITE" id="PS50011"/>
    </source>
</evidence>
<evidence type="ECO:0000256" key="6">
    <source>
        <dbReference type="ARBA" id="ARBA00022840"/>
    </source>
</evidence>
<evidence type="ECO:0000256" key="2">
    <source>
        <dbReference type="ARBA" id="ARBA00022679"/>
    </source>
</evidence>
<evidence type="ECO:0000256" key="12">
    <source>
        <dbReference type="SAM" id="SignalP"/>
    </source>
</evidence>
<keyword evidence="6 9" id="KW-0067">ATP-binding</keyword>
<evidence type="ECO:0000256" key="10">
    <source>
        <dbReference type="SAM" id="MobiDB-lite"/>
    </source>
</evidence>
<dbReference type="PIRSF" id="PIRSF000641">
    <property type="entry name" value="SRK"/>
    <property type="match status" value="1"/>
</dbReference>
<dbReference type="InterPro" id="IPR001480">
    <property type="entry name" value="Bulb-type_lectin_dom"/>
</dbReference>
<keyword evidence="5 9" id="KW-0418">Kinase</keyword>
<dbReference type="SMART" id="SM00473">
    <property type="entry name" value="PAN_AP"/>
    <property type="match status" value="1"/>
</dbReference>
<keyword evidence="2 9" id="KW-0808">Transferase</keyword>
<dbReference type="CDD" id="cd01098">
    <property type="entry name" value="PAN_AP_plant"/>
    <property type="match status" value="1"/>
</dbReference>